<dbReference type="AlphaFoldDB" id="A0A239HK54"/>
<name>A0A239HK54_9BACT</name>
<reference evidence="3" key="1">
    <citation type="submission" date="2017-06" db="EMBL/GenBank/DDBJ databases">
        <authorList>
            <person name="Varghese N."/>
            <person name="Submissions S."/>
        </authorList>
    </citation>
    <scope>NUCLEOTIDE SEQUENCE [LARGE SCALE GENOMIC DNA]</scope>
    <source>
        <strain evidence="3">NKM1</strain>
    </source>
</reference>
<organism evidence="2 3">
    <name type="scientific">Pontibacter ummariensis</name>
    <dbReference type="NCBI Taxonomy" id="1610492"/>
    <lineage>
        <taxon>Bacteria</taxon>
        <taxon>Pseudomonadati</taxon>
        <taxon>Bacteroidota</taxon>
        <taxon>Cytophagia</taxon>
        <taxon>Cytophagales</taxon>
        <taxon>Hymenobacteraceae</taxon>
        <taxon>Pontibacter</taxon>
    </lineage>
</organism>
<dbReference type="Proteomes" id="UP000198432">
    <property type="component" value="Unassembled WGS sequence"/>
</dbReference>
<accession>A0A239HK54</accession>
<dbReference type="SUPFAM" id="SSF54001">
    <property type="entry name" value="Cysteine proteinases"/>
    <property type="match status" value="1"/>
</dbReference>
<evidence type="ECO:0000259" key="1">
    <source>
        <dbReference type="Pfam" id="PF05257"/>
    </source>
</evidence>
<dbReference type="EMBL" id="FZOQ01000014">
    <property type="protein sequence ID" value="SNS81203.1"/>
    <property type="molecule type" value="Genomic_DNA"/>
</dbReference>
<evidence type="ECO:0000313" key="2">
    <source>
        <dbReference type="EMBL" id="SNS81203.1"/>
    </source>
</evidence>
<protein>
    <submittedName>
        <fullName evidence="2">CHAP domain-containing protein</fullName>
    </submittedName>
</protein>
<keyword evidence="3" id="KW-1185">Reference proteome</keyword>
<dbReference type="OrthoDB" id="9813532at2"/>
<dbReference type="Gene3D" id="3.90.1720.10">
    <property type="entry name" value="endopeptidase domain like (from Nostoc punctiforme)"/>
    <property type="match status" value="1"/>
</dbReference>
<proteinExistence type="predicted"/>
<evidence type="ECO:0000313" key="3">
    <source>
        <dbReference type="Proteomes" id="UP000198432"/>
    </source>
</evidence>
<dbReference type="InterPro" id="IPR038765">
    <property type="entry name" value="Papain-like_cys_pep_sf"/>
</dbReference>
<sequence>MYNSQIGVNERGGNNRGPEVKQYLASVNLSEGYAWCGAFANWVMKQCGMQAPKGAAMAMAWFPNSKTIWKRSRKDNATPQRGDLFALYYNSLGRIGHVGFIEKWDYGDGYAITVEGNTNDAGSREGDGVYRKRRLIRQLYAVSDWITASGGGALNL</sequence>
<dbReference type="Pfam" id="PF05257">
    <property type="entry name" value="CHAP"/>
    <property type="match status" value="1"/>
</dbReference>
<gene>
    <name evidence="2" type="ORF">SAMN06296052_1144</name>
</gene>
<dbReference type="InterPro" id="IPR007921">
    <property type="entry name" value="CHAP_dom"/>
</dbReference>
<feature type="domain" description="Peptidase C51" evidence="1">
    <location>
        <begin position="30"/>
        <end position="117"/>
    </location>
</feature>